<dbReference type="InterPro" id="IPR048954">
    <property type="entry name" value="PorZ_N"/>
</dbReference>
<dbReference type="AlphaFoldDB" id="M7ML52"/>
<protein>
    <submittedName>
        <fullName evidence="2">Immunoreactive 84kD antigen PG93</fullName>
    </submittedName>
</protein>
<proteinExistence type="predicted"/>
<gene>
    <name evidence="2" type="ORF">D778_01676</name>
</gene>
<dbReference type="SUPFAM" id="SSF101898">
    <property type="entry name" value="NHL repeat"/>
    <property type="match status" value="1"/>
</dbReference>
<evidence type="ECO:0000313" key="2">
    <source>
        <dbReference type="EMBL" id="EMQ95786.1"/>
    </source>
</evidence>
<dbReference type="eggNOG" id="COG3292">
    <property type="taxonomic scope" value="Bacteria"/>
</dbReference>
<dbReference type="PATRIC" id="fig|1137281.3.peg.276"/>
<comment type="caution">
    <text evidence="2">The sequence shown here is derived from an EMBL/GenBank/DDBJ whole genome shotgun (WGS) entry which is preliminary data.</text>
</comment>
<reference evidence="2 3" key="1">
    <citation type="submission" date="2012-12" db="EMBL/GenBank/DDBJ databases">
        <title>Genome assembly of Formosa sp. AK20.</title>
        <authorList>
            <person name="Kumar R."/>
            <person name="Khatri I."/>
            <person name="Vaidya B."/>
            <person name="Subramanian S."/>
            <person name="Pinnaka A."/>
        </authorList>
    </citation>
    <scope>NUCLEOTIDE SEQUENCE [LARGE SCALE GENOMIC DNA]</scope>
    <source>
        <strain evidence="2 3">AK20</strain>
    </source>
</reference>
<dbReference type="GeneID" id="98640212"/>
<keyword evidence="3" id="KW-1185">Reference proteome</keyword>
<accession>M7ML52</accession>
<evidence type="ECO:0000259" key="1">
    <source>
        <dbReference type="Pfam" id="PF21544"/>
    </source>
</evidence>
<dbReference type="SUPFAM" id="SSF101908">
    <property type="entry name" value="Putative isomerase YbhE"/>
    <property type="match status" value="1"/>
</dbReference>
<dbReference type="Gene3D" id="2.130.10.10">
    <property type="entry name" value="YVTN repeat-like/Quinoprotein amine dehydrogenase"/>
    <property type="match status" value="3"/>
</dbReference>
<name>M7ML52_9FLAO</name>
<dbReference type="RefSeq" id="WP_007646983.1">
    <property type="nucleotide sequence ID" value="NZ_ANLA01000004.1"/>
</dbReference>
<dbReference type="EMBL" id="ANLA01000004">
    <property type="protein sequence ID" value="EMQ95786.1"/>
    <property type="molecule type" value="Genomic_DNA"/>
</dbReference>
<dbReference type="Pfam" id="PF21544">
    <property type="entry name" value="PorZ_N_b_propeller"/>
    <property type="match status" value="1"/>
</dbReference>
<evidence type="ECO:0000313" key="3">
    <source>
        <dbReference type="Proteomes" id="UP000012024"/>
    </source>
</evidence>
<organism evidence="2 3">
    <name type="scientific">Xanthomarina gelatinilytica</name>
    <dbReference type="NCBI Taxonomy" id="1137281"/>
    <lineage>
        <taxon>Bacteria</taxon>
        <taxon>Pseudomonadati</taxon>
        <taxon>Bacteroidota</taxon>
        <taxon>Flavobacteriia</taxon>
        <taxon>Flavobacteriales</taxon>
        <taxon>Flavobacteriaceae</taxon>
        <taxon>Xanthomarina</taxon>
    </lineage>
</organism>
<feature type="domain" description="PorZ N-terminal beta-propeller" evidence="1">
    <location>
        <begin position="47"/>
        <end position="209"/>
    </location>
</feature>
<dbReference type="Proteomes" id="UP000012024">
    <property type="component" value="Unassembled WGS sequence"/>
</dbReference>
<dbReference type="Gene3D" id="2.60.40.4070">
    <property type="match status" value="1"/>
</dbReference>
<dbReference type="InterPro" id="IPR015943">
    <property type="entry name" value="WD40/YVTN_repeat-like_dom_sf"/>
</dbReference>
<sequence>MTMNIRNYLILIFLFPVSLMAQDYSALWKGHFSYLNVKDVTQGNGKIYVAAENAVFSYDLMSSEMETLTTINGLSGEEISTIHYSEAYQMLVIGYANGLIEIALEDDTNILTVVDILEKPTIPPNDKMINHFEEYNELLYIATDYGISVYDMSRLEFGDTYYIGTGGAQLRVQQTAISEQYIYAACLDGGGLKRALVNSDNLIDFQEWQTVTGGNVIAVESTMDDRIYIIKANRQVFEVLDTSINSITTIPDPILDFSESNNNLFVTTKNESYFFDNAFNEITVVPILPDYPTEFSVTTFDSEYMYIGTRDYGILKIAYNNQTDVTEIHPEGPLLNNAFAIQAMPNNLWVTYGDYSLTYNPAPVRKRGFSHLIDESWVNVPYDSVLGARNLNKIAVNPFNTQQVFISSFNDGLLEVNNDSPTVLYDESNSALRSLVIPGNPNFKSIRVSASNFDVNGVLWTMTARVAKPLVSYDPNSNQWNSYDFTNLIPDALEGEWGYSDIEIDANGTKWIGAYKNGLIGYKDGQLRGLYSEEQNMPTAFVSSLAIDKRDQIWIGTISGLRVLYNTAGFFTDPAIEAQSIIVLDDGLPQELLFQTYVSDIEVDGSNNKWIGTIGAGLYYFSSDGQETIYHFTKDNSPLPTNNVVDVAIDQTNGIVYIATDKGLVSYGSGGSETMTTLENAFIFPNPVRPDYNMNDKKIQIRGITENMNIKITDIEGNLVAEAQSNVNTRYRGYNLEIDGGSAYWNGKNLGNNSVASGVYLIMLSDLDSYETKVLKLMVVR</sequence>